<dbReference type="Gene3D" id="3.90.190.20">
    <property type="entry name" value="Mur ligase, C-terminal domain"/>
    <property type="match status" value="1"/>
</dbReference>
<keyword evidence="13" id="KW-0963">Cytoplasm</keyword>
<organism evidence="18 19">
    <name type="scientific">Candidatus Raymondbacteria bacterium RIFOXYD12_FULL_49_13</name>
    <dbReference type="NCBI Taxonomy" id="1817890"/>
    <lineage>
        <taxon>Bacteria</taxon>
        <taxon>Raymondiibacteriota</taxon>
    </lineage>
</organism>
<evidence type="ECO:0000256" key="6">
    <source>
        <dbReference type="ARBA" id="ARBA00023316"/>
    </source>
</evidence>
<dbReference type="EMBL" id="MFYX01000073">
    <property type="protein sequence ID" value="OGK04420.1"/>
    <property type="molecule type" value="Genomic_DNA"/>
</dbReference>
<reference evidence="18 19" key="1">
    <citation type="journal article" date="2016" name="Nat. Commun.">
        <title>Thousands of microbial genomes shed light on interconnected biogeochemical processes in an aquifer system.</title>
        <authorList>
            <person name="Anantharaman K."/>
            <person name="Brown C.T."/>
            <person name="Hug L.A."/>
            <person name="Sharon I."/>
            <person name="Castelle C.J."/>
            <person name="Probst A.J."/>
            <person name="Thomas B.C."/>
            <person name="Singh A."/>
            <person name="Wilkins M.J."/>
            <person name="Karaoz U."/>
            <person name="Brodie E.L."/>
            <person name="Williams K.H."/>
            <person name="Hubbard S.S."/>
            <person name="Banfield J.F."/>
        </authorList>
    </citation>
    <scope>NUCLEOTIDE SEQUENCE [LARGE SCALE GENOMIC DNA]</scope>
</reference>
<dbReference type="SUPFAM" id="SSF53623">
    <property type="entry name" value="MurD-like peptide ligases, catalytic domain"/>
    <property type="match status" value="1"/>
</dbReference>
<sequence length="490" mass="52598">MKLAAVFKGIAVDGFGTTAADISAVTCSSLAAGPGTVFFALRGEVRDGNSFVADACARGCKVVVSETRHEIPGVISLVVPDAREAMASAAHNLYGHPAQSLRIAGITGTNGKTTTSYLLDSILRGTSGQSNIIGTIRHLVHGRSVESRNTTPEAYDVCAFIREAVDKGSRHMVMEVSSHALKMKRVHGISFMAAVFTNLTRDHMDFHRDEDDYLQAKLSLFNMYLNEKGTGIINADDPHAQDFVNACKAQTLLYGIGNNRADIFPRSVAHTPQGTTLDLQTPSGLFSLASPLKGPFNVYNIMAAAAAGFALGIPIPQIQAGIARIDRVDGRFESVDCGQDFNVIVDYAHTPDALENILRAARAITTGSMILVFGCGGNRDPGKRPLMGAIAEAMADYTFVTSDNPRKEPPDEIIRQIETGMKNRDAYTVIEDRAQAIAAAIARASSHDTVVIAGKGHEDYQILGETKIHFDDREAAREVLRKVNHGAAVC</sequence>
<dbReference type="AlphaFoldDB" id="A0A1F7FCK6"/>
<dbReference type="SUPFAM" id="SSF53244">
    <property type="entry name" value="MurD-like peptide ligases, peptide-binding domain"/>
    <property type="match status" value="1"/>
</dbReference>
<evidence type="ECO:0000256" key="11">
    <source>
        <dbReference type="ARBA" id="ARBA00076158"/>
    </source>
</evidence>
<feature type="modified residue" description="N6-carboxylysine" evidence="13">
    <location>
        <position position="217"/>
    </location>
</feature>
<dbReference type="Gene3D" id="3.40.1390.10">
    <property type="entry name" value="MurE/MurF, N-terminal domain"/>
    <property type="match status" value="1"/>
</dbReference>
<comment type="function">
    <text evidence="13">Catalyzes the addition of meso-diaminopimelic acid to the nucleotide precursor UDP-N-acetylmuramoyl-L-alanyl-D-glutamate (UMAG) in the biosynthesis of bacterial cell-wall peptidoglycan.</text>
</comment>
<dbReference type="NCBIfam" id="NF001124">
    <property type="entry name" value="PRK00139.1-2"/>
    <property type="match status" value="1"/>
</dbReference>
<evidence type="ECO:0000256" key="4">
    <source>
        <dbReference type="ARBA" id="ARBA00022984"/>
    </source>
</evidence>
<dbReference type="FunFam" id="3.90.190.20:FF:000006">
    <property type="entry name" value="UDP-N-acetylmuramoyl-L-alanyl-D-glutamate--2,6-diaminopimelate ligase"/>
    <property type="match status" value="1"/>
</dbReference>
<dbReference type="HAMAP" id="MF_00208">
    <property type="entry name" value="MurE"/>
    <property type="match status" value="1"/>
</dbReference>
<feature type="binding site" evidence="13">
    <location>
        <begin position="150"/>
        <end position="151"/>
    </location>
    <ligand>
        <name>UDP-N-acetyl-alpha-D-muramoyl-L-alanyl-D-glutamate</name>
        <dbReference type="ChEBI" id="CHEBI:83900"/>
    </ligand>
</feature>
<comment type="PTM">
    <text evidence="13">Carboxylation is probably crucial for Mg(2+) binding and, consequently, for the gamma-phosphate positioning of ATP.</text>
</comment>
<feature type="binding site" evidence="13">
    <location>
        <position position="29"/>
    </location>
    <ligand>
        <name>UDP-N-acetyl-alpha-D-muramoyl-L-alanyl-D-glutamate</name>
        <dbReference type="ChEBI" id="CHEBI:83900"/>
    </ligand>
</feature>
<evidence type="ECO:0000256" key="12">
    <source>
        <dbReference type="ARBA" id="ARBA00081560"/>
    </source>
</evidence>
<proteinExistence type="inferred from homology"/>
<feature type="domain" description="Mur ligase N-terminal catalytic" evidence="15">
    <location>
        <begin position="22"/>
        <end position="90"/>
    </location>
</feature>
<dbReference type="Pfam" id="PF02875">
    <property type="entry name" value="Mur_ligase_C"/>
    <property type="match status" value="1"/>
</dbReference>
<dbReference type="PANTHER" id="PTHR23135:SF4">
    <property type="entry name" value="UDP-N-ACETYLMURAMOYL-L-ALANYL-D-GLUTAMATE--2,6-DIAMINOPIMELATE LIGASE MURE HOMOLOG, CHLOROPLASTIC"/>
    <property type="match status" value="1"/>
</dbReference>
<comment type="similarity">
    <text evidence="1 13">Belongs to the MurCDEF family. MurE subfamily.</text>
</comment>
<comment type="catalytic activity">
    <reaction evidence="7 13">
        <text>UDP-N-acetyl-alpha-D-muramoyl-L-alanyl-D-glutamate + meso-2,6-diaminopimelate + ATP = UDP-N-acetyl-alpha-D-muramoyl-L-alanyl-gamma-D-glutamyl-meso-2,6-diaminopimelate + ADP + phosphate + H(+)</text>
        <dbReference type="Rhea" id="RHEA:23676"/>
        <dbReference type="ChEBI" id="CHEBI:15378"/>
        <dbReference type="ChEBI" id="CHEBI:30616"/>
        <dbReference type="ChEBI" id="CHEBI:43474"/>
        <dbReference type="ChEBI" id="CHEBI:57791"/>
        <dbReference type="ChEBI" id="CHEBI:83900"/>
        <dbReference type="ChEBI" id="CHEBI:83905"/>
        <dbReference type="ChEBI" id="CHEBI:456216"/>
        <dbReference type="EC" id="6.3.2.13"/>
    </reaction>
</comment>
<keyword evidence="2 13" id="KW-0132">Cell division</keyword>
<evidence type="ECO:0000313" key="18">
    <source>
        <dbReference type="EMBL" id="OGK04420.1"/>
    </source>
</evidence>
<keyword evidence="13 18" id="KW-0436">Ligase</keyword>
<dbReference type="GO" id="GO:0005524">
    <property type="term" value="F:ATP binding"/>
    <property type="evidence" value="ECO:0007669"/>
    <property type="project" value="UniProtKB-UniRule"/>
</dbReference>
<keyword evidence="6 13" id="KW-0961">Cell wall biogenesis/degradation</keyword>
<feature type="binding site" evidence="13">
    <location>
        <position position="177"/>
    </location>
    <ligand>
        <name>UDP-N-acetyl-alpha-D-muramoyl-L-alanyl-D-glutamate</name>
        <dbReference type="ChEBI" id="CHEBI:83900"/>
    </ligand>
</feature>
<evidence type="ECO:0000259" key="16">
    <source>
        <dbReference type="Pfam" id="PF02875"/>
    </source>
</evidence>
<feature type="domain" description="Mur ligase central" evidence="17">
    <location>
        <begin position="106"/>
        <end position="307"/>
    </location>
</feature>
<feature type="binding site" evidence="13">
    <location>
        <position position="379"/>
    </location>
    <ligand>
        <name>meso-2,6-diaminopimelate</name>
        <dbReference type="ChEBI" id="CHEBI:57791"/>
    </ligand>
</feature>
<dbReference type="NCBIfam" id="NF001126">
    <property type="entry name" value="PRK00139.1-4"/>
    <property type="match status" value="1"/>
</dbReference>
<evidence type="ECO:0000256" key="5">
    <source>
        <dbReference type="ARBA" id="ARBA00023306"/>
    </source>
</evidence>
<comment type="caution">
    <text evidence="18">The sequence shown here is derived from an EMBL/GenBank/DDBJ whole genome shotgun (WGS) entry which is preliminary data.</text>
</comment>
<dbReference type="InterPro" id="IPR004101">
    <property type="entry name" value="Mur_ligase_C"/>
</dbReference>
<keyword evidence="13" id="KW-0460">Magnesium</keyword>
<dbReference type="InterPro" id="IPR000713">
    <property type="entry name" value="Mur_ligase_N"/>
</dbReference>
<dbReference type="GO" id="GO:0008765">
    <property type="term" value="F:UDP-N-acetylmuramoylalanyl-D-glutamate-2,6-diaminopimelate ligase activity"/>
    <property type="evidence" value="ECO:0007669"/>
    <property type="project" value="UniProtKB-UniRule"/>
</dbReference>
<accession>A0A1F7FCK6</accession>
<keyword evidence="13" id="KW-0547">Nucleotide-binding</keyword>
<evidence type="ECO:0000256" key="8">
    <source>
        <dbReference type="ARBA" id="ARBA00066633"/>
    </source>
</evidence>
<evidence type="ECO:0000256" key="2">
    <source>
        <dbReference type="ARBA" id="ARBA00022618"/>
    </source>
</evidence>
<keyword evidence="3 13" id="KW-0133">Cell shape</keyword>
<keyword evidence="4 13" id="KW-0573">Peptidoglycan synthesis</keyword>
<dbReference type="GO" id="GO:0005737">
    <property type="term" value="C:cytoplasm"/>
    <property type="evidence" value="ECO:0007669"/>
    <property type="project" value="UniProtKB-SubCell"/>
</dbReference>
<feature type="binding site" evidence="13">
    <location>
        <begin position="108"/>
        <end position="114"/>
    </location>
    <ligand>
        <name>ATP</name>
        <dbReference type="ChEBI" id="CHEBI:30616"/>
    </ligand>
</feature>
<feature type="short sequence motif" description="Meso-diaminopimelate recognition motif" evidence="13">
    <location>
        <begin position="403"/>
        <end position="406"/>
    </location>
</feature>
<dbReference type="Pfam" id="PF08245">
    <property type="entry name" value="Mur_ligase_M"/>
    <property type="match status" value="1"/>
</dbReference>
<gene>
    <name evidence="13" type="primary">murE</name>
    <name evidence="18" type="ORF">A2519_18625</name>
</gene>
<feature type="binding site" evidence="13">
    <location>
        <position position="185"/>
    </location>
    <ligand>
        <name>UDP-N-acetyl-alpha-D-muramoyl-L-alanyl-D-glutamate</name>
        <dbReference type="ChEBI" id="CHEBI:83900"/>
    </ligand>
</feature>
<evidence type="ECO:0000256" key="10">
    <source>
        <dbReference type="ARBA" id="ARBA00075482"/>
    </source>
</evidence>
<evidence type="ECO:0000256" key="13">
    <source>
        <dbReference type="HAMAP-Rule" id="MF_00208"/>
    </source>
</evidence>
<evidence type="ECO:0000313" key="19">
    <source>
        <dbReference type="Proteomes" id="UP000179243"/>
    </source>
</evidence>
<dbReference type="PANTHER" id="PTHR23135">
    <property type="entry name" value="MUR LIGASE FAMILY MEMBER"/>
    <property type="match status" value="1"/>
</dbReference>
<dbReference type="GO" id="GO:0000287">
    <property type="term" value="F:magnesium ion binding"/>
    <property type="evidence" value="ECO:0007669"/>
    <property type="project" value="UniProtKB-UniRule"/>
</dbReference>
<keyword evidence="13" id="KW-0067">ATP-binding</keyword>
<dbReference type="GO" id="GO:0009252">
    <property type="term" value="P:peptidoglycan biosynthetic process"/>
    <property type="evidence" value="ECO:0007669"/>
    <property type="project" value="UniProtKB-UniRule"/>
</dbReference>
<dbReference type="UniPathway" id="UPA00219"/>
<evidence type="ECO:0000256" key="7">
    <source>
        <dbReference type="ARBA" id="ARBA00050251"/>
    </source>
</evidence>
<dbReference type="Pfam" id="PF01225">
    <property type="entry name" value="Mur_ligase"/>
    <property type="match status" value="1"/>
</dbReference>
<dbReference type="InterPro" id="IPR036615">
    <property type="entry name" value="Mur_ligase_C_dom_sf"/>
</dbReference>
<dbReference type="Gene3D" id="3.40.1190.10">
    <property type="entry name" value="Mur-like, catalytic domain"/>
    <property type="match status" value="1"/>
</dbReference>
<dbReference type="GO" id="GO:0051301">
    <property type="term" value="P:cell division"/>
    <property type="evidence" value="ECO:0007669"/>
    <property type="project" value="UniProtKB-KW"/>
</dbReference>
<dbReference type="Proteomes" id="UP000179243">
    <property type="component" value="Unassembled WGS sequence"/>
</dbReference>
<evidence type="ECO:0000256" key="14">
    <source>
        <dbReference type="RuleBase" id="RU004135"/>
    </source>
</evidence>
<dbReference type="InterPro" id="IPR005761">
    <property type="entry name" value="UDP-N-AcMur-Glu-dNH2Pim_ligase"/>
</dbReference>
<dbReference type="InterPro" id="IPR036565">
    <property type="entry name" value="Mur-like_cat_sf"/>
</dbReference>
<feature type="binding site" evidence="13">
    <location>
        <begin position="403"/>
        <end position="406"/>
    </location>
    <ligand>
        <name>meso-2,6-diaminopimelate</name>
        <dbReference type="ChEBI" id="CHEBI:57791"/>
    </ligand>
</feature>
<evidence type="ECO:0000259" key="17">
    <source>
        <dbReference type="Pfam" id="PF08245"/>
    </source>
</evidence>
<dbReference type="EC" id="6.3.2.13" evidence="8 13"/>
<evidence type="ECO:0000256" key="1">
    <source>
        <dbReference type="ARBA" id="ARBA00005898"/>
    </source>
</evidence>
<dbReference type="InterPro" id="IPR035911">
    <property type="entry name" value="MurE/MurF_N"/>
</dbReference>
<dbReference type="InterPro" id="IPR013221">
    <property type="entry name" value="Mur_ligase_cen"/>
</dbReference>
<comment type="cofactor">
    <cofactor evidence="13">
        <name>Mg(2+)</name>
        <dbReference type="ChEBI" id="CHEBI:18420"/>
    </cofactor>
</comment>
<comment type="caution">
    <text evidence="13">Lacks conserved residue(s) required for the propagation of feature annotation.</text>
</comment>
<feature type="binding site" evidence="13">
    <location>
        <position position="149"/>
    </location>
    <ligand>
        <name>UDP-N-acetyl-alpha-D-muramoyl-L-alanyl-D-glutamate</name>
        <dbReference type="ChEBI" id="CHEBI:83900"/>
    </ligand>
</feature>
<protein>
    <recommendedName>
        <fullName evidence="9 13">UDP-N-acetylmuramoyl-L-alanyl-D-glutamate--2,6-diaminopimelate ligase</fullName>
        <ecNumber evidence="8 13">6.3.2.13</ecNumber>
    </recommendedName>
    <alternativeName>
        <fullName evidence="10 13">Meso-A2pm-adding enzyme</fullName>
    </alternativeName>
    <alternativeName>
        <fullName evidence="11 13">Meso-diaminopimelate-adding enzyme</fullName>
    </alternativeName>
    <alternativeName>
        <fullName evidence="12 13">UDP-MurNAc-L-Ala-D-Glu:meso-diaminopimelate ligase</fullName>
    </alternativeName>
    <alternativeName>
        <fullName evidence="13">UDP-MurNAc-tripeptide synthetase</fullName>
    </alternativeName>
    <alternativeName>
        <fullName evidence="13">UDP-N-acetylmuramyl-tripeptide synthetase</fullName>
    </alternativeName>
</protein>
<dbReference type="GO" id="GO:0008360">
    <property type="term" value="P:regulation of cell shape"/>
    <property type="evidence" value="ECO:0007669"/>
    <property type="project" value="UniProtKB-KW"/>
</dbReference>
<name>A0A1F7FCK6_UNCRA</name>
<dbReference type="SUPFAM" id="SSF63418">
    <property type="entry name" value="MurE/MurF N-terminal domain"/>
    <property type="match status" value="1"/>
</dbReference>
<dbReference type="GO" id="GO:0071555">
    <property type="term" value="P:cell wall organization"/>
    <property type="evidence" value="ECO:0007669"/>
    <property type="project" value="UniProtKB-KW"/>
</dbReference>
<feature type="domain" description="Mur ligase C-terminal" evidence="16">
    <location>
        <begin position="330"/>
        <end position="456"/>
    </location>
</feature>
<keyword evidence="5 13" id="KW-0131">Cell cycle</keyword>
<evidence type="ECO:0000259" key="15">
    <source>
        <dbReference type="Pfam" id="PF01225"/>
    </source>
</evidence>
<comment type="pathway">
    <text evidence="13 14">Cell wall biogenesis; peptidoglycan biosynthesis.</text>
</comment>
<comment type="subcellular location">
    <subcellularLocation>
        <location evidence="13 14">Cytoplasm</location>
    </subcellularLocation>
</comment>
<feature type="binding site" evidence="13">
    <location>
        <position position="458"/>
    </location>
    <ligand>
        <name>meso-2,6-diaminopimelate</name>
        <dbReference type="ChEBI" id="CHEBI:57791"/>
    </ligand>
</feature>
<dbReference type="NCBIfam" id="TIGR01085">
    <property type="entry name" value="murE"/>
    <property type="match status" value="1"/>
</dbReference>
<evidence type="ECO:0000256" key="9">
    <source>
        <dbReference type="ARBA" id="ARBA00072883"/>
    </source>
</evidence>
<feature type="binding site" evidence="13">
    <location>
        <position position="454"/>
    </location>
    <ligand>
        <name>meso-2,6-diaminopimelate</name>
        <dbReference type="ChEBI" id="CHEBI:57791"/>
    </ligand>
</feature>
<evidence type="ECO:0000256" key="3">
    <source>
        <dbReference type="ARBA" id="ARBA00022960"/>
    </source>
</evidence>